<comment type="caution">
    <text evidence="2">The sequence shown here is derived from an EMBL/GenBank/DDBJ whole genome shotgun (WGS) entry which is preliminary data.</text>
</comment>
<evidence type="ECO:0000313" key="3">
    <source>
        <dbReference type="Proteomes" id="UP001212841"/>
    </source>
</evidence>
<name>A0AAD5X8E3_9FUNG</name>
<keyword evidence="3" id="KW-1185">Reference proteome</keyword>
<protein>
    <submittedName>
        <fullName evidence="2">Uncharacterized protein</fullName>
    </submittedName>
</protein>
<dbReference type="EMBL" id="JADGJD010000022">
    <property type="protein sequence ID" value="KAJ3056734.1"/>
    <property type="molecule type" value="Genomic_DNA"/>
</dbReference>
<feature type="transmembrane region" description="Helical" evidence="1">
    <location>
        <begin position="32"/>
        <end position="49"/>
    </location>
</feature>
<keyword evidence="1" id="KW-0472">Membrane</keyword>
<feature type="transmembrane region" description="Helical" evidence="1">
    <location>
        <begin position="128"/>
        <end position="151"/>
    </location>
</feature>
<accession>A0AAD5X8E3</accession>
<sequence>MTKDKAFYTPLTITLWGQTEDSHFHLMNHINFVFHVFDGFFLGAAAYALRDHYVMQPPDSVLDIHGPVRWFVGHTFDLHPTDPNETATTIPSDGAGADPTPQVKVKRVPISNIPRASELLNAVRPSIVIMYVLISATVTAGVSTLVYIGYLKPGLEARLRKEK</sequence>
<dbReference type="AlphaFoldDB" id="A0AAD5X8E3"/>
<proteinExistence type="predicted"/>
<keyword evidence="1" id="KW-1133">Transmembrane helix</keyword>
<keyword evidence="1" id="KW-0812">Transmembrane</keyword>
<evidence type="ECO:0000256" key="1">
    <source>
        <dbReference type="SAM" id="Phobius"/>
    </source>
</evidence>
<gene>
    <name evidence="2" type="ORF">HK097_004595</name>
</gene>
<evidence type="ECO:0000313" key="2">
    <source>
        <dbReference type="EMBL" id="KAJ3056734.1"/>
    </source>
</evidence>
<reference evidence="2" key="1">
    <citation type="submission" date="2020-05" db="EMBL/GenBank/DDBJ databases">
        <title>Phylogenomic resolution of chytrid fungi.</title>
        <authorList>
            <person name="Stajich J.E."/>
            <person name="Amses K."/>
            <person name="Simmons R."/>
            <person name="Seto K."/>
            <person name="Myers J."/>
            <person name="Bonds A."/>
            <person name="Quandt C.A."/>
            <person name="Barry K."/>
            <person name="Liu P."/>
            <person name="Grigoriev I."/>
            <person name="Longcore J.E."/>
            <person name="James T.Y."/>
        </authorList>
    </citation>
    <scope>NUCLEOTIDE SEQUENCE</scope>
    <source>
        <strain evidence="2">JEL0318</strain>
    </source>
</reference>
<dbReference type="Proteomes" id="UP001212841">
    <property type="component" value="Unassembled WGS sequence"/>
</dbReference>
<organism evidence="2 3">
    <name type="scientific">Rhizophlyctis rosea</name>
    <dbReference type="NCBI Taxonomy" id="64517"/>
    <lineage>
        <taxon>Eukaryota</taxon>
        <taxon>Fungi</taxon>
        <taxon>Fungi incertae sedis</taxon>
        <taxon>Chytridiomycota</taxon>
        <taxon>Chytridiomycota incertae sedis</taxon>
        <taxon>Chytridiomycetes</taxon>
        <taxon>Rhizophlyctidales</taxon>
        <taxon>Rhizophlyctidaceae</taxon>
        <taxon>Rhizophlyctis</taxon>
    </lineage>
</organism>